<dbReference type="CDD" id="cd07380">
    <property type="entry name" value="MPP_CWF19_N"/>
    <property type="match status" value="1"/>
</dbReference>
<dbReference type="PANTHER" id="PTHR12072:SF4">
    <property type="entry name" value="CWF19-LIKE PROTEIN 1"/>
    <property type="match status" value="1"/>
</dbReference>
<dbReference type="Pfam" id="PF04677">
    <property type="entry name" value="CwfJ_C_1"/>
    <property type="match status" value="1"/>
</dbReference>
<dbReference type="GO" id="GO:0071014">
    <property type="term" value="C:post-mRNA release spliceosomal complex"/>
    <property type="evidence" value="ECO:0007669"/>
    <property type="project" value="TreeGrafter"/>
</dbReference>
<sequence length="561" mass="61816">MVSNKVYRVVIGDVDGKFSDVFQKVASLHKTHRFDFALIVGNLFADPATAEKPDHEEVAKLLRGEIEVPFQTYFAIGSHALPDAVIDHLEANKGELCPNLTALGRKVSLKTSQGMKIVALGGTYVDTKDDAMSLYAPTYNDADITEVTKGATDVDILITSEWPANVREGSTSPYLSPKTPPGVKALADLCTALKPRYHFSTSPCHYDREPFVHNGPTPRSVTRFYSLAPYGNSMKEKWIFAFALEPSTPPPVKLREDTTPSPFTDPPARKRKLDLDAPETGYNSTRFSGGGNSNDHGPRKRRQAHGGKGRGRQPAPTPATCYFCMSADTFADHMIGSISNNGYATVAKGPLTTRSTFPCLGFPGHVLIITEQHAATPAGLEGDEAYRQACVNDLQDYRTSLHDMIVAKSKGPDGRAELGAVTWDISRANGVHLHWQFVPVPADMVTRGLVEAGFDVEAENSSYPKFVKETEGIKQAEERGDFLKVMIWSETVRKDILLPLDGSFKFDLQFPRRVIGKLIGLEERTQWKDCAQTVEEETADALVMREVFGPFDHAMRQPRSP</sequence>
<feature type="domain" description="Cwf19-like protein C-terminal" evidence="2">
    <location>
        <begin position="494"/>
        <end position="553"/>
    </location>
</feature>
<comment type="caution">
    <text evidence="4">The sequence shown here is derived from an EMBL/GenBank/DDBJ whole genome shotgun (WGS) entry which is preliminary data.</text>
</comment>
<keyword evidence="5" id="KW-1185">Reference proteome</keyword>
<evidence type="ECO:0000313" key="5">
    <source>
        <dbReference type="Proteomes" id="UP000308549"/>
    </source>
</evidence>
<protein>
    <recommendedName>
        <fullName evidence="6">CwfJ domain-containing protein</fullName>
    </recommendedName>
</protein>
<dbReference type="InterPro" id="IPR006768">
    <property type="entry name" value="Cwf19-like_C_dom-1"/>
</dbReference>
<feature type="domain" description="Cwf19-like C-terminal" evidence="3">
    <location>
        <begin position="317"/>
        <end position="446"/>
    </location>
</feature>
<name>A0A4U0U672_9PEZI</name>
<feature type="compositionally biased region" description="Basic residues" evidence="1">
    <location>
        <begin position="298"/>
        <end position="311"/>
    </location>
</feature>
<dbReference type="Pfam" id="PF04676">
    <property type="entry name" value="CwfJ_C_2"/>
    <property type="match status" value="1"/>
</dbReference>
<dbReference type="AlphaFoldDB" id="A0A4U0U672"/>
<reference evidence="4 5" key="1">
    <citation type="submission" date="2017-03" db="EMBL/GenBank/DDBJ databases">
        <title>Genomes of endolithic fungi from Antarctica.</title>
        <authorList>
            <person name="Coleine C."/>
            <person name="Masonjones S."/>
            <person name="Stajich J.E."/>
        </authorList>
    </citation>
    <scope>NUCLEOTIDE SEQUENCE [LARGE SCALE GENOMIC DNA]</scope>
    <source>
        <strain evidence="4 5">CCFEE 6315</strain>
    </source>
</reference>
<dbReference type="SUPFAM" id="SSF56300">
    <property type="entry name" value="Metallo-dependent phosphatases"/>
    <property type="match status" value="1"/>
</dbReference>
<dbReference type="OrthoDB" id="444325at2759"/>
<evidence type="ECO:0000256" key="1">
    <source>
        <dbReference type="SAM" id="MobiDB-lite"/>
    </source>
</evidence>
<dbReference type="InterPro" id="IPR040194">
    <property type="entry name" value="Cwf19-like"/>
</dbReference>
<gene>
    <name evidence="4" type="ORF">B0A50_02674</name>
</gene>
<dbReference type="GO" id="GO:0061632">
    <property type="term" value="F:RNA lariat debranching enzyme activator activity"/>
    <property type="evidence" value="ECO:0007669"/>
    <property type="project" value="TreeGrafter"/>
</dbReference>
<dbReference type="EMBL" id="NAJL01000011">
    <property type="protein sequence ID" value="TKA30447.1"/>
    <property type="molecule type" value="Genomic_DNA"/>
</dbReference>
<evidence type="ECO:0000259" key="2">
    <source>
        <dbReference type="Pfam" id="PF04676"/>
    </source>
</evidence>
<proteinExistence type="predicted"/>
<feature type="region of interest" description="Disordered" evidence="1">
    <location>
        <begin position="249"/>
        <end position="315"/>
    </location>
</feature>
<dbReference type="PANTHER" id="PTHR12072">
    <property type="entry name" value="CWF19, CELL CYCLE CONTROL PROTEIN"/>
    <property type="match status" value="1"/>
</dbReference>
<evidence type="ECO:0000313" key="4">
    <source>
        <dbReference type="EMBL" id="TKA30447.1"/>
    </source>
</evidence>
<dbReference type="InterPro" id="IPR029052">
    <property type="entry name" value="Metallo-depent_PP-like"/>
</dbReference>
<dbReference type="GO" id="GO:0000398">
    <property type="term" value="P:mRNA splicing, via spliceosome"/>
    <property type="evidence" value="ECO:0007669"/>
    <property type="project" value="TreeGrafter"/>
</dbReference>
<accession>A0A4U0U672</accession>
<evidence type="ECO:0000259" key="3">
    <source>
        <dbReference type="Pfam" id="PF04677"/>
    </source>
</evidence>
<evidence type="ECO:0008006" key="6">
    <source>
        <dbReference type="Google" id="ProtNLM"/>
    </source>
</evidence>
<organism evidence="4 5">
    <name type="scientific">Salinomyces thailandicus</name>
    <dbReference type="NCBI Taxonomy" id="706561"/>
    <lineage>
        <taxon>Eukaryota</taxon>
        <taxon>Fungi</taxon>
        <taxon>Dikarya</taxon>
        <taxon>Ascomycota</taxon>
        <taxon>Pezizomycotina</taxon>
        <taxon>Dothideomycetes</taxon>
        <taxon>Dothideomycetidae</taxon>
        <taxon>Mycosphaerellales</taxon>
        <taxon>Teratosphaeriaceae</taxon>
        <taxon>Salinomyces</taxon>
    </lineage>
</organism>
<dbReference type="Proteomes" id="UP000308549">
    <property type="component" value="Unassembled WGS sequence"/>
</dbReference>
<dbReference type="InterPro" id="IPR006767">
    <property type="entry name" value="Cwf19-like_C_dom-2"/>
</dbReference>